<organism evidence="1 2">
    <name type="scientific">Cupriavidus basilensis</name>
    <dbReference type="NCBI Taxonomy" id="68895"/>
    <lineage>
        <taxon>Bacteria</taxon>
        <taxon>Pseudomonadati</taxon>
        <taxon>Pseudomonadota</taxon>
        <taxon>Betaproteobacteria</taxon>
        <taxon>Burkholderiales</taxon>
        <taxon>Burkholderiaceae</taxon>
        <taxon>Cupriavidus</taxon>
    </lineage>
</organism>
<sequence length="233" mass="25290">MQPIKTIQIPLTPVEKRAPVKFYLLRPRGTLYWGGAGLDGGYVRPQLEAFRKAGVTHCFAGLTNSVTADLPKGTSYAFAGTLLDAIRSGLAIRSRDDGEWTITSGMAAEAPQFNLIGYSYGSLLAAQTAWSYARAGHVIDHLVLVGSPIEAGFLADLRSHKGIRKTTVINLTEHGDPIYAGMPWAELVVAAPLLGKQMIANKGEGHFYYAHVMPDSPRRWTALAQRVADEGLR</sequence>
<dbReference type="SUPFAM" id="SSF53474">
    <property type="entry name" value="alpha/beta-Hydrolases"/>
    <property type="match status" value="1"/>
</dbReference>
<evidence type="ECO:0000313" key="2">
    <source>
        <dbReference type="Proteomes" id="UP000397656"/>
    </source>
</evidence>
<reference evidence="1 2" key="1">
    <citation type="submission" date="2020-10" db="EMBL/GenBank/DDBJ databases">
        <title>Complete genome sequence of Cupriavidus basilensis CCUG 49340T.</title>
        <authorList>
            <person name="Salva-Serra F."/>
            <person name="Donoso R.A."/>
            <person name="Cho K.H."/>
            <person name="Yoo J.A."/>
            <person name="Lee K."/>
            <person name="Yoon S.-H."/>
            <person name="Perez-Pantoja D."/>
            <person name="Moore E.R.B."/>
        </authorList>
    </citation>
    <scope>NUCLEOTIDE SEQUENCE [LARGE SCALE GENOMIC DNA]</scope>
    <source>
        <strain evidence="2">CCUG 49340</strain>
    </source>
</reference>
<evidence type="ECO:0000313" key="1">
    <source>
        <dbReference type="EMBL" id="QOT75853.1"/>
    </source>
</evidence>
<protein>
    <submittedName>
        <fullName evidence="1">Uncharacterized protein</fullName>
    </submittedName>
</protein>
<proteinExistence type="predicted"/>
<dbReference type="AlphaFoldDB" id="A0A643FWU1"/>
<dbReference type="EMBL" id="CP062803">
    <property type="protein sequence ID" value="QOT75853.1"/>
    <property type="molecule type" value="Genomic_DNA"/>
</dbReference>
<accession>A0A643FWU1</accession>
<dbReference type="InterPro" id="IPR029058">
    <property type="entry name" value="AB_hydrolase_fold"/>
</dbReference>
<dbReference type="RefSeq" id="WP_150985999.1">
    <property type="nucleotide sequence ID" value="NZ_CP062803.1"/>
</dbReference>
<name>A0A643FWU1_9BURK</name>
<dbReference type="GeneID" id="98402623"/>
<dbReference type="Gene3D" id="3.40.50.1820">
    <property type="entry name" value="alpha/beta hydrolase"/>
    <property type="match status" value="1"/>
</dbReference>
<gene>
    <name evidence="1" type="ORF">F7R26_017040</name>
</gene>
<dbReference type="Proteomes" id="UP000397656">
    <property type="component" value="Chromosome 1"/>
</dbReference>